<evidence type="ECO:0000256" key="1">
    <source>
        <dbReference type="ARBA" id="ARBA00000971"/>
    </source>
</evidence>
<dbReference type="Proteomes" id="UP000011087">
    <property type="component" value="Unassembled WGS sequence"/>
</dbReference>
<name>L1K294_GUITC</name>
<keyword evidence="3" id="KW-0697">Rotamase</keyword>
<dbReference type="FunFam" id="2.40.100.10:FF:000013">
    <property type="entry name" value="Peptidyl-prolyl cis-trans isomerase"/>
    <property type="match status" value="1"/>
</dbReference>
<protein>
    <recommendedName>
        <fullName evidence="2">peptidylprolyl isomerase</fullName>
        <ecNumber evidence="2">5.2.1.8</ecNumber>
    </recommendedName>
</protein>
<dbReference type="GO" id="GO:0005737">
    <property type="term" value="C:cytoplasm"/>
    <property type="evidence" value="ECO:0007669"/>
    <property type="project" value="TreeGrafter"/>
</dbReference>
<evidence type="ECO:0000256" key="2">
    <source>
        <dbReference type="ARBA" id="ARBA00013194"/>
    </source>
</evidence>
<dbReference type="Pfam" id="PF00160">
    <property type="entry name" value="Pro_isomerase"/>
    <property type="match status" value="1"/>
</dbReference>
<accession>L1K294</accession>
<feature type="non-terminal residue" evidence="7">
    <location>
        <position position="341"/>
    </location>
</feature>
<dbReference type="PROSITE" id="PS00170">
    <property type="entry name" value="CSA_PPIASE_1"/>
    <property type="match status" value="1"/>
</dbReference>
<proteinExistence type="predicted"/>
<reference evidence="9" key="2">
    <citation type="submission" date="2012-11" db="EMBL/GenBank/DDBJ databases">
        <authorList>
            <person name="Kuo A."/>
            <person name="Curtis B.A."/>
            <person name="Tanifuji G."/>
            <person name="Burki F."/>
            <person name="Gruber A."/>
            <person name="Irimia M."/>
            <person name="Maruyama S."/>
            <person name="Arias M.C."/>
            <person name="Ball S.G."/>
            <person name="Gile G.H."/>
            <person name="Hirakawa Y."/>
            <person name="Hopkins J.F."/>
            <person name="Rensing S.A."/>
            <person name="Schmutz J."/>
            <person name="Symeonidi A."/>
            <person name="Elias M."/>
            <person name="Eveleigh R.J."/>
            <person name="Herman E.K."/>
            <person name="Klute M.J."/>
            <person name="Nakayama T."/>
            <person name="Obornik M."/>
            <person name="Reyes-Prieto A."/>
            <person name="Armbrust E.V."/>
            <person name="Aves S.J."/>
            <person name="Beiko R.G."/>
            <person name="Coutinho P."/>
            <person name="Dacks J.B."/>
            <person name="Durnford D.G."/>
            <person name="Fast N.M."/>
            <person name="Green B.R."/>
            <person name="Grisdale C."/>
            <person name="Hempe F."/>
            <person name="Henrissat B."/>
            <person name="Hoppner M.P."/>
            <person name="Ishida K.-I."/>
            <person name="Kim E."/>
            <person name="Koreny L."/>
            <person name="Kroth P.G."/>
            <person name="Liu Y."/>
            <person name="Malik S.-B."/>
            <person name="Maier U.G."/>
            <person name="McRose D."/>
            <person name="Mock T."/>
            <person name="Neilson J.A."/>
            <person name="Onodera N.T."/>
            <person name="Poole A.M."/>
            <person name="Pritham E.J."/>
            <person name="Richards T.A."/>
            <person name="Rocap G."/>
            <person name="Roy S.W."/>
            <person name="Sarai C."/>
            <person name="Schaack S."/>
            <person name="Shirato S."/>
            <person name="Slamovits C.H."/>
            <person name="Spencer D.F."/>
            <person name="Suzuki S."/>
            <person name="Worden A.Z."/>
            <person name="Zauner S."/>
            <person name="Barry K."/>
            <person name="Bell C."/>
            <person name="Bharti A.K."/>
            <person name="Crow J.A."/>
            <person name="Grimwood J."/>
            <person name="Kramer R."/>
            <person name="Lindquist E."/>
            <person name="Lucas S."/>
            <person name="Salamov A."/>
            <person name="McFadden G.I."/>
            <person name="Lane C.E."/>
            <person name="Keeling P.J."/>
            <person name="Gray M.W."/>
            <person name="Grigoriev I.V."/>
            <person name="Archibald J.M."/>
        </authorList>
    </citation>
    <scope>NUCLEOTIDE SEQUENCE</scope>
    <source>
        <strain evidence="9">CCMP2712</strain>
    </source>
</reference>
<organism evidence="7">
    <name type="scientific">Guillardia theta (strain CCMP2712)</name>
    <name type="common">Cryptophyte</name>
    <dbReference type="NCBI Taxonomy" id="905079"/>
    <lineage>
        <taxon>Eukaryota</taxon>
        <taxon>Cryptophyceae</taxon>
        <taxon>Pyrenomonadales</taxon>
        <taxon>Geminigeraceae</taxon>
        <taxon>Guillardia</taxon>
    </lineage>
</organism>
<reference evidence="8" key="3">
    <citation type="submission" date="2016-03" db="UniProtKB">
        <authorList>
            <consortium name="EnsemblProtists"/>
        </authorList>
    </citation>
    <scope>IDENTIFICATION</scope>
</reference>
<dbReference type="OMA" id="CVAKTPW"/>
<dbReference type="KEGG" id="gtt:GUITHDRAFT_83873"/>
<dbReference type="CDD" id="cd01926">
    <property type="entry name" value="cyclophilin_ABH_like"/>
    <property type="match status" value="1"/>
</dbReference>
<dbReference type="RefSeq" id="XP_005841926.1">
    <property type="nucleotide sequence ID" value="XM_005841869.1"/>
</dbReference>
<keyword evidence="4" id="KW-0413">Isomerase</keyword>
<dbReference type="SMART" id="SM00228">
    <property type="entry name" value="PDZ"/>
    <property type="match status" value="1"/>
</dbReference>
<evidence type="ECO:0000256" key="4">
    <source>
        <dbReference type="ARBA" id="ARBA00023235"/>
    </source>
</evidence>
<dbReference type="Gene3D" id="2.40.100.10">
    <property type="entry name" value="Cyclophilin-like"/>
    <property type="match status" value="1"/>
</dbReference>
<dbReference type="PaxDb" id="55529-EKX54946"/>
<dbReference type="HOGENOM" id="CLU_070215_0_0_1"/>
<evidence type="ECO:0000259" key="6">
    <source>
        <dbReference type="PROSITE" id="PS50072"/>
    </source>
</evidence>
<reference evidence="7 9" key="1">
    <citation type="journal article" date="2012" name="Nature">
        <title>Algal genomes reveal evolutionary mosaicism and the fate of nucleomorphs.</title>
        <authorList>
            <consortium name="DOE Joint Genome Institute"/>
            <person name="Curtis B.A."/>
            <person name="Tanifuji G."/>
            <person name="Burki F."/>
            <person name="Gruber A."/>
            <person name="Irimia M."/>
            <person name="Maruyama S."/>
            <person name="Arias M.C."/>
            <person name="Ball S.G."/>
            <person name="Gile G.H."/>
            <person name="Hirakawa Y."/>
            <person name="Hopkins J.F."/>
            <person name="Kuo A."/>
            <person name="Rensing S.A."/>
            <person name="Schmutz J."/>
            <person name="Symeonidi A."/>
            <person name="Elias M."/>
            <person name="Eveleigh R.J."/>
            <person name="Herman E.K."/>
            <person name="Klute M.J."/>
            <person name="Nakayama T."/>
            <person name="Obornik M."/>
            <person name="Reyes-Prieto A."/>
            <person name="Armbrust E.V."/>
            <person name="Aves S.J."/>
            <person name="Beiko R.G."/>
            <person name="Coutinho P."/>
            <person name="Dacks J.B."/>
            <person name="Durnford D.G."/>
            <person name="Fast N.M."/>
            <person name="Green B.R."/>
            <person name="Grisdale C.J."/>
            <person name="Hempel F."/>
            <person name="Henrissat B."/>
            <person name="Hoppner M.P."/>
            <person name="Ishida K."/>
            <person name="Kim E."/>
            <person name="Koreny L."/>
            <person name="Kroth P.G."/>
            <person name="Liu Y."/>
            <person name="Malik S.B."/>
            <person name="Maier U.G."/>
            <person name="McRose D."/>
            <person name="Mock T."/>
            <person name="Neilson J.A."/>
            <person name="Onodera N.T."/>
            <person name="Poole A.M."/>
            <person name="Pritham E.J."/>
            <person name="Richards T.A."/>
            <person name="Rocap G."/>
            <person name="Roy S.W."/>
            <person name="Sarai C."/>
            <person name="Schaack S."/>
            <person name="Shirato S."/>
            <person name="Slamovits C.H."/>
            <person name="Spencer D.F."/>
            <person name="Suzuki S."/>
            <person name="Worden A.Z."/>
            <person name="Zauner S."/>
            <person name="Barry K."/>
            <person name="Bell C."/>
            <person name="Bharti A.K."/>
            <person name="Crow J.A."/>
            <person name="Grimwood J."/>
            <person name="Kramer R."/>
            <person name="Lindquist E."/>
            <person name="Lucas S."/>
            <person name="Salamov A."/>
            <person name="McFadden G.I."/>
            <person name="Lane C.E."/>
            <person name="Keeling P.J."/>
            <person name="Gray M.W."/>
            <person name="Grigoriev I.V."/>
            <person name="Archibald J.M."/>
        </authorList>
    </citation>
    <scope>NUCLEOTIDE SEQUENCE</scope>
    <source>
        <strain evidence="7 9">CCMP2712</strain>
    </source>
</reference>
<dbReference type="SUPFAM" id="SSF50156">
    <property type="entry name" value="PDZ domain-like"/>
    <property type="match status" value="1"/>
</dbReference>
<dbReference type="GeneID" id="17311480"/>
<gene>
    <name evidence="7" type="ORF">GUITHDRAFT_83873</name>
</gene>
<feature type="signal peptide" evidence="5">
    <location>
        <begin position="1"/>
        <end position="19"/>
    </location>
</feature>
<dbReference type="InterPro" id="IPR020892">
    <property type="entry name" value="Cyclophilin-type_PPIase_CS"/>
</dbReference>
<dbReference type="InterPro" id="IPR029000">
    <property type="entry name" value="Cyclophilin-like_dom_sf"/>
</dbReference>
<feature type="chain" id="PRO_5008772075" description="peptidylprolyl isomerase" evidence="5">
    <location>
        <begin position="20"/>
        <end position="341"/>
    </location>
</feature>
<keyword evidence="9" id="KW-1185">Reference proteome</keyword>
<dbReference type="CDD" id="cd00136">
    <property type="entry name" value="PDZ_canonical"/>
    <property type="match status" value="1"/>
</dbReference>
<dbReference type="Gene3D" id="2.30.42.10">
    <property type="match status" value="1"/>
</dbReference>
<dbReference type="OrthoDB" id="10252284at2759"/>
<evidence type="ECO:0000313" key="9">
    <source>
        <dbReference type="Proteomes" id="UP000011087"/>
    </source>
</evidence>
<sequence>MIRRDVVILLASLAASASAWSPTFNLASPSRPLKSIARPRARCGVFSTSMQQARNAAEALKLLEQKRKAKARAAFDSRFEAYTVTMKKPMGLVFEENDSQAKGILVKKIDKASADQANLFNLENKISIRDYLLRVNGESCLGKSFDEAFAMIAENPAQELELTFARGGVEAVYNPRVWFDIEIGGEKAGRIKIELRKDAAPKTVENFRKLCSGEEGYGYKGCTFHRVIPGFMCQGGDFTNGDGTGGRSIYGKTFADENFDLKHDKAGILSMANAGPNTNGSQFFICTVPTPFLDGKHVVFGEVEDGMEVVKAIEAVGSSSGKTAAKVVIADCGVEVTRTLW</sequence>
<evidence type="ECO:0000256" key="3">
    <source>
        <dbReference type="ARBA" id="ARBA00023110"/>
    </source>
</evidence>
<dbReference type="InterPro" id="IPR001478">
    <property type="entry name" value="PDZ"/>
</dbReference>
<dbReference type="InterPro" id="IPR002130">
    <property type="entry name" value="Cyclophilin-type_PPIase_dom"/>
</dbReference>
<dbReference type="EnsemblProtists" id="EKX54946">
    <property type="protein sequence ID" value="EKX54946"/>
    <property type="gene ID" value="GUITHDRAFT_83873"/>
</dbReference>
<evidence type="ECO:0000313" key="8">
    <source>
        <dbReference type="EnsemblProtists" id="EKX54946"/>
    </source>
</evidence>
<dbReference type="InterPro" id="IPR036034">
    <property type="entry name" value="PDZ_sf"/>
</dbReference>
<evidence type="ECO:0000313" key="7">
    <source>
        <dbReference type="EMBL" id="EKX54946.1"/>
    </source>
</evidence>
<dbReference type="STRING" id="905079.L1K294"/>
<dbReference type="PRINTS" id="PR00153">
    <property type="entry name" value="CSAPPISMRASE"/>
</dbReference>
<dbReference type="eggNOG" id="KOG0865">
    <property type="taxonomic scope" value="Eukaryota"/>
</dbReference>
<evidence type="ECO:0000256" key="5">
    <source>
        <dbReference type="SAM" id="SignalP"/>
    </source>
</evidence>
<dbReference type="EC" id="5.2.1.8" evidence="2"/>
<dbReference type="EMBL" id="JH992966">
    <property type="protein sequence ID" value="EKX54946.1"/>
    <property type="molecule type" value="Genomic_DNA"/>
</dbReference>
<dbReference type="PANTHER" id="PTHR11071">
    <property type="entry name" value="PEPTIDYL-PROLYL CIS-TRANS ISOMERASE"/>
    <property type="match status" value="1"/>
</dbReference>
<dbReference type="SUPFAM" id="SSF50891">
    <property type="entry name" value="Cyclophilin-like"/>
    <property type="match status" value="1"/>
</dbReference>
<dbReference type="GO" id="GO:0016018">
    <property type="term" value="F:cyclosporin A binding"/>
    <property type="evidence" value="ECO:0007669"/>
    <property type="project" value="TreeGrafter"/>
</dbReference>
<keyword evidence="5" id="KW-0732">Signal</keyword>
<dbReference type="PROSITE" id="PS50072">
    <property type="entry name" value="CSA_PPIASE_2"/>
    <property type="match status" value="1"/>
</dbReference>
<comment type="catalytic activity">
    <reaction evidence="1">
        <text>[protein]-peptidylproline (omega=180) = [protein]-peptidylproline (omega=0)</text>
        <dbReference type="Rhea" id="RHEA:16237"/>
        <dbReference type="Rhea" id="RHEA-COMP:10747"/>
        <dbReference type="Rhea" id="RHEA-COMP:10748"/>
        <dbReference type="ChEBI" id="CHEBI:83833"/>
        <dbReference type="ChEBI" id="CHEBI:83834"/>
        <dbReference type="EC" id="5.2.1.8"/>
    </reaction>
</comment>
<dbReference type="AlphaFoldDB" id="L1K294"/>
<feature type="domain" description="PPIase cyclophilin-type" evidence="6">
    <location>
        <begin position="178"/>
        <end position="334"/>
    </location>
</feature>
<dbReference type="GO" id="GO:0006457">
    <property type="term" value="P:protein folding"/>
    <property type="evidence" value="ECO:0007669"/>
    <property type="project" value="InterPro"/>
</dbReference>
<dbReference type="GO" id="GO:0003755">
    <property type="term" value="F:peptidyl-prolyl cis-trans isomerase activity"/>
    <property type="evidence" value="ECO:0007669"/>
    <property type="project" value="UniProtKB-KW"/>
</dbReference>
<dbReference type="PANTHER" id="PTHR11071:SF561">
    <property type="entry name" value="PEPTIDYL-PROLYL CIS-TRANS ISOMERASE D-RELATED"/>
    <property type="match status" value="1"/>
</dbReference>